<comment type="caution">
    <text evidence="6">The sequence shown here is derived from an EMBL/GenBank/DDBJ whole genome shotgun (WGS) entry which is preliminary data.</text>
</comment>
<evidence type="ECO:0000256" key="4">
    <source>
        <dbReference type="ARBA" id="ARBA00023163"/>
    </source>
</evidence>
<dbReference type="RefSeq" id="WP_137630311.1">
    <property type="nucleotide sequence ID" value="NZ_BJDO01000006.1"/>
</dbReference>
<reference evidence="7" key="1">
    <citation type="journal article" date="2019" name="Int. J. Syst. Evol. Microbiol.">
        <title>The Global Catalogue of Microorganisms (GCM) 10K type strain sequencing project: providing services to taxonomists for standard genome sequencing and annotation.</title>
        <authorList>
            <consortium name="The Broad Institute Genomics Platform"/>
            <consortium name="The Broad Institute Genome Sequencing Center for Infectious Disease"/>
            <person name="Wu L."/>
            <person name="Ma J."/>
        </authorList>
    </citation>
    <scope>NUCLEOTIDE SEQUENCE [LARGE SCALE GENOMIC DNA]</scope>
    <source>
        <strain evidence="7">CCM 8950</strain>
    </source>
</reference>
<keyword evidence="2" id="KW-0805">Transcription regulation</keyword>
<gene>
    <name evidence="6" type="ORF">ACFP1H_06435</name>
</gene>
<protein>
    <submittedName>
        <fullName evidence="6">MerR family transcriptional regulator</fullName>
    </submittedName>
</protein>
<dbReference type="Pfam" id="PF13411">
    <property type="entry name" value="MerR_1"/>
    <property type="match status" value="1"/>
</dbReference>
<proteinExistence type="predicted"/>
<dbReference type="SMART" id="SM00422">
    <property type="entry name" value="HTH_MERR"/>
    <property type="match status" value="1"/>
</dbReference>
<dbReference type="PROSITE" id="PS50937">
    <property type="entry name" value="HTH_MERR_2"/>
    <property type="match status" value="1"/>
</dbReference>
<dbReference type="PANTHER" id="PTHR30204">
    <property type="entry name" value="REDOX-CYCLING DRUG-SENSING TRANSCRIPTIONAL ACTIVATOR SOXR"/>
    <property type="match status" value="1"/>
</dbReference>
<evidence type="ECO:0000313" key="7">
    <source>
        <dbReference type="Proteomes" id="UP001596190"/>
    </source>
</evidence>
<organism evidence="6 7">
    <name type="scientific">Secundilactobacillus hailunensis</name>
    <dbReference type="NCBI Taxonomy" id="2559923"/>
    <lineage>
        <taxon>Bacteria</taxon>
        <taxon>Bacillati</taxon>
        <taxon>Bacillota</taxon>
        <taxon>Bacilli</taxon>
        <taxon>Lactobacillales</taxon>
        <taxon>Lactobacillaceae</taxon>
        <taxon>Secundilactobacillus</taxon>
    </lineage>
</organism>
<dbReference type="InterPro" id="IPR000551">
    <property type="entry name" value="MerR-type_HTH_dom"/>
</dbReference>
<evidence type="ECO:0000256" key="1">
    <source>
        <dbReference type="ARBA" id="ARBA00022491"/>
    </source>
</evidence>
<evidence type="ECO:0000313" key="6">
    <source>
        <dbReference type="EMBL" id="MFC6254222.1"/>
    </source>
</evidence>
<evidence type="ECO:0000256" key="2">
    <source>
        <dbReference type="ARBA" id="ARBA00023015"/>
    </source>
</evidence>
<dbReference type="InterPro" id="IPR047057">
    <property type="entry name" value="MerR_fam"/>
</dbReference>
<evidence type="ECO:0000259" key="5">
    <source>
        <dbReference type="PROSITE" id="PS50937"/>
    </source>
</evidence>
<dbReference type="EMBL" id="JBHSSA010000050">
    <property type="protein sequence ID" value="MFC6254222.1"/>
    <property type="molecule type" value="Genomic_DNA"/>
</dbReference>
<accession>A0ABW1T9F1</accession>
<feature type="domain" description="HTH merR-type" evidence="5">
    <location>
        <begin position="2"/>
        <end position="71"/>
    </location>
</feature>
<keyword evidence="1" id="KW-0678">Repressor</keyword>
<dbReference type="CDD" id="cd01109">
    <property type="entry name" value="HTH_YyaN"/>
    <property type="match status" value="1"/>
</dbReference>
<dbReference type="Gene3D" id="1.10.1660.10">
    <property type="match status" value="1"/>
</dbReference>
<keyword evidence="7" id="KW-1185">Reference proteome</keyword>
<dbReference type="PRINTS" id="PR00040">
    <property type="entry name" value="HTHMERR"/>
</dbReference>
<dbReference type="InterPro" id="IPR009061">
    <property type="entry name" value="DNA-bd_dom_put_sf"/>
</dbReference>
<keyword evidence="3" id="KW-0238">DNA-binding</keyword>
<name>A0ABW1T9F1_9LACO</name>
<evidence type="ECO:0000256" key="3">
    <source>
        <dbReference type="ARBA" id="ARBA00023125"/>
    </source>
</evidence>
<sequence>MTYSIGQVAEKTGLSTYTLRYYDREGLMPFVKRTPSGRREFTDDNLDFLDLITCLKDTGMQLSEIRHFVELAMQGDSTLETRLNIFKQQQQAVHDQIAQAKQHLAKLDYKVRFFTAACDAGTEAAVSGDCELPGQPIVIDESLRVKKAHPRLNSF</sequence>
<dbReference type="PANTHER" id="PTHR30204:SF69">
    <property type="entry name" value="MERR-FAMILY TRANSCRIPTIONAL REGULATOR"/>
    <property type="match status" value="1"/>
</dbReference>
<dbReference type="Proteomes" id="UP001596190">
    <property type="component" value="Unassembled WGS sequence"/>
</dbReference>
<keyword evidence="4" id="KW-0804">Transcription</keyword>
<dbReference type="PROSITE" id="PS00552">
    <property type="entry name" value="HTH_MERR_1"/>
    <property type="match status" value="1"/>
</dbReference>
<dbReference type="SUPFAM" id="SSF46955">
    <property type="entry name" value="Putative DNA-binding domain"/>
    <property type="match status" value="1"/>
</dbReference>